<reference evidence="2" key="1">
    <citation type="submission" date="2016-05" db="EMBL/GenBank/DDBJ databases">
        <title>Viral Hybridization Blurs Taxonomic Lines in a Wastewater Treatment Plant.</title>
        <authorList>
            <person name="Pearson V.M.M."/>
            <person name="Caudle S.B."/>
            <person name="Rokyta D.R."/>
        </authorList>
    </citation>
    <scope>NUCLEOTIDE SEQUENCE</scope>
    <source>
        <strain evidence="2">Wastewater_Circular_Virus_FL31</strain>
    </source>
</reference>
<feature type="compositionally biased region" description="Low complexity" evidence="1">
    <location>
        <begin position="1"/>
        <end position="10"/>
    </location>
</feature>
<name>A0A1D8MK09_9VIRU</name>
<protein>
    <submittedName>
        <fullName evidence="2">Hypothetical capsid protein</fullName>
    </submittedName>
</protein>
<evidence type="ECO:0000256" key="1">
    <source>
        <dbReference type="SAM" id="MobiDB-lite"/>
    </source>
</evidence>
<organism evidence="2">
    <name type="scientific">uncultured virus</name>
    <dbReference type="NCBI Taxonomy" id="340016"/>
    <lineage>
        <taxon>Viruses</taxon>
        <taxon>environmental samples</taxon>
    </lineage>
</organism>
<feature type="compositionally biased region" description="Low complexity" evidence="1">
    <location>
        <begin position="22"/>
        <end position="34"/>
    </location>
</feature>
<feature type="compositionally biased region" description="Basic residues" evidence="1">
    <location>
        <begin position="11"/>
        <end position="21"/>
    </location>
</feature>
<evidence type="ECO:0000313" key="2">
    <source>
        <dbReference type="EMBL" id="AOV86272.1"/>
    </source>
</evidence>
<dbReference type="EMBL" id="KX259424">
    <property type="protein sequence ID" value="AOV86272.1"/>
    <property type="molecule type" value="Genomic_DNA"/>
</dbReference>
<proteinExistence type="predicted"/>
<sequence>MAFFRRSGYSTRRRSYRRPYTRRSYPTRRAYSRPSSRRARPYSSRRRTTNNVSQAKPTLSKYALSQINPFASEVEGVKIPDANTAPGVGVLTLDNFGLTTSSSATTYGHAWAFAPSMGAALITATPAAGNTWTWDANYAGRTASSKQASIQSNYHSTRPVAHGLRVSSPIAALNATGFLHVAVYPMNTYQKTTWNLPASLSEMVGCLWYNRYTISSLTQHPIIVVNKFLDNTSQRYTSTLSATDIQTGGNTAGTVEIPNEWCYIVVAVEAGIASTTMVNAETICHYEALPLLTGVTTGTPAAAFNPADMAGTGRVGSTIPPSYVDDGQGNPSLIQQGAQAFVQGAQAAAPGIGQALGNLAMSYAQSSTSTNNPLRLT</sequence>
<accession>A0A1D8MK09</accession>
<feature type="compositionally biased region" description="Basic residues" evidence="1">
    <location>
        <begin position="35"/>
        <end position="48"/>
    </location>
</feature>
<feature type="region of interest" description="Disordered" evidence="1">
    <location>
        <begin position="1"/>
        <end position="55"/>
    </location>
</feature>